<dbReference type="InterPro" id="IPR002478">
    <property type="entry name" value="PUA"/>
</dbReference>
<dbReference type="EMBL" id="FNXT01001283">
    <property type="protein sequence ID" value="SZX77381.1"/>
    <property type="molecule type" value="Genomic_DNA"/>
</dbReference>
<dbReference type="NCBIfam" id="TIGR00451">
    <property type="entry name" value="unchar_dom_2"/>
    <property type="match status" value="1"/>
</dbReference>
<dbReference type="PIRSF" id="PIRSF005067">
    <property type="entry name" value="Tma_RNA-bind_prd"/>
    <property type="match status" value="1"/>
</dbReference>
<dbReference type="Pfam" id="PF26292">
    <property type="entry name" value="PUA_elF2D"/>
    <property type="match status" value="1"/>
</dbReference>
<dbReference type="GO" id="GO:0003723">
    <property type="term" value="F:RNA binding"/>
    <property type="evidence" value="ECO:0007669"/>
    <property type="project" value="InterPro"/>
</dbReference>
<evidence type="ECO:0000256" key="1">
    <source>
        <dbReference type="ARBA" id="ARBA00004496"/>
    </source>
</evidence>
<reference evidence="5 6" key="1">
    <citation type="submission" date="2016-10" db="EMBL/GenBank/DDBJ databases">
        <authorList>
            <person name="Cai Z."/>
        </authorList>
    </citation>
    <scope>NUCLEOTIDE SEQUENCE [LARGE SCALE GENOMIC DNA]</scope>
</reference>
<evidence type="ECO:0000256" key="2">
    <source>
        <dbReference type="ARBA" id="ARBA00022490"/>
    </source>
</evidence>
<dbReference type="PANTHER" id="PTHR22798">
    <property type="entry name" value="MCT-1 PROTEIN"/>
    <property type="match status" value="1"/>
</dbReference>
<dbReference type="CDD" id="cd21155">
    <property type="entry name" value="PUA_MCTS-1-like"/>
    <property type="match status" value="1"/>
</dbReference>
<dbReference type="InterPro" id="IPR041366">
    <property type="entry name" value="Pre-PUA"/>
</dbReference>
<protein>
    <recommendedName>
        <fullName evidence="4">PUA domain-containing protein</fullName>
    </recommendedName>
</protein>
<dbReference type="STRING" id="3088.A0A383WIY8"/>
<dbReference type="InterPro" id="IPR004521">
    <property type="entry name" value="Uncharacterised_CHP00451"/>
</dbReference>
<proteinExistence type="predicted"/>
<evidence type="ECO:0000313" key="6">
    <source>
        <dbReference type="Proteomes" id="UP000256970"/>
    </source>
</evidence>
<organism evidence="5 6">
    <name type="scientific">Tetradesmus obliquus</name>
    <name type="common">Green alga</name>
    <name type="synonym">Acutodesmus obliquus</name>
    <dbReference type="NCBI Taxonomy" id="3088"/>
    <lineage>
        <taxon>Eukaryota</taxon>
        <taxon>Viridiplantae</taxon>
        <taxon>Chlorophyta</taxon>
        <taxon>core chlorophytes</taxon>
        <taxon>Chlorophyceae</taxon>
        <taxon>CS clade</taxon>
        <taxon>Sphaeropleales</taxon>
        <taxon>Scenedesmaceae</taxon>
        <taxon>Tetradesmus</taxon>
    </lineage>
</organism>
<keyword evidence="6" id="KW-1185">Reference proteome</keyword>
<dbReference type="FunFam" id="3.10.400.20:FF:000001">
    <property type="entry name" value="Malignant T-cell-amplified sequence 1"/>
    <property type="match status" value="1"/>
</dbReference>
<evidence type="ECO:0000313" key="5">
    <source>
        <dbReference type="EMBL" id="SZX77381.1"/>
    </source>
</evidence>
<dbReference type="PROSITE" id="PS50890">
    <property type="entry name" value="PUA"/>
    <property type="match status" value="1"/>
</dbReference>
<name>A0A383WIY8_TETOB</name>
<evidence type="ECO:0000259" key="4">
    <source>
        <dbReference type="SMART" id="SM00359"/>
    </source>
</evidence>
<dbReference type="GO" id="GO:0001731">
    <property type="term" value="P:formation of translation preinitiation complex"/>
    <property type="evidence" value="ECO:0007669"/>
    <property type="project" value="TreeGrafter"/>
</dbReference>
<dbReference type="SUPFAM" id="SSF88697">
    <property type="entry name" value="PUA domain-like"/>
    <property type="match status" value="1"/>
</dbReference>
<sequence length="183" mass="20342">MFKKFGKDEISGFTQVKASVARGIRSSIGEQYPFLAESGVLDVLMPKKDPVFVAKTSSYMQVAFMNEVPLFYSDRDNHWFPTLRILHQYPNMMPRLRTDKGAIKFVLSGANIMCPGLTSPGATIHDEVDAGTPVAIYAEDKEHAMAVGLTTMSTADMREQNKGIGVELMHHLNDGLWKTLKMA</sequence>
<dbReference type="SMART" id="SM00359">
    <property type="entry name" value="PUA"/>
    <property type="match status" value="1"/>
</dbReference>
<dbReference type="InterPro" id="IPR016437">
    <property type="entry name" value="MCT-1/Tma20"/>
</dbReference>
<dbReference type="CDD" id="cd11609">
    <property type="entry name" value="MCT1_N"/>
    <property type="match status" value="1"/>
</dbReference>
<feature type="domain" description="PUA" evidence="4">
    <location>
        <begin position="94"/>
        <end position="173"/>
    </location>
</feature>
<keyword evidence="2 3" id="KW-0963">Cytoplasm</keyword>
<evidence type="ECO:0000256" key="3">
    <source>
        <dbReference type="PIRNR" id="PIRNR005067"/>
    </source>
</evidence>
<dbReference type="PANTHER" id="PTHR22798:SF0">
    <property type="entry name" value="MALIGNANT T-CELL-AMPLIFIED SEQUENCE 1"/>
    <property type="match status" value="1"/>
</dbReference>
<dbReference type="OrthoDB" id="10249667at2759"/>
<dbReference type="GO" id="GO:0005737">
    <property type="term" value="C:cytoplasm"/>
    <property type="evidence" value="ECO:0007669"/>
    <property type="project" value="UniProtKB-SubCell"/>
</dbReference>
<accession>A0A383WIY8</accession>
<dbReference type="Pfam" id="PF17832">
    <property type="entry name" value="Pre-PUA"/>
    <property type="match status" value="1"/>
</dbReference>
<gene>
    <name evidence="5" type="ORF">BQ4739_LOCUS17735</name>
</gene>
<comment type="subcellular location">
    <subcellularLocation>
        <location evidence="1 3">Cytoplasm</location>
    </subcellularLocation>
</comment>
<dbReference type="Proteomes" id="UP000256970">
    <property type="component" value="Unassembled WGS sequence"/>
</dbReference>
<dbReference type="Gene3D" id="3.10.400.20">
    <property type="match status" value="1"/>
</dbReference>
<dbReference type="AlphaFoldDB" id="A0A383WIY8"/>
<dbReference type="InterPro" id="IPR015947">
    <property type="entry name" value="PUA-like_sf"/>
</dbReference>
<dbReference type="InterPro" id="IPR048248">
    <property type="entry name" value="PUA_eIF2d-like"/>
</dbReference>